<name>A0A067N8H3_PLEO1</name>
<dbReference type="Proteomes" id="UP000027073">
    <property type="component" value="Unassembled WGS sequence"/>
</dbReference>
<protein>
    <submittedName>
        <fullName evidence="1">Uncharacterized protein</fullName>
    </submittedName>
</protein>
<proteinExistence type="predicted"/>
<dbReference type="InParanoid" id="A0A067N8H3"/>
<accession>A0A067N8H3</accession>
<evidence type="ECO:0000313" key="1">
    <source>
        <dbReference type="EMBL" id="KDQ23265.1"/>
    </source>
</evidence>
<reference evidence="2" key="1">
    <citation type="journal article" date="2014" name="Proc. Natl. Acad. Sci. U.S.A.">
        <title>Extensive sampling of basidiomycete genomes demonstrates inadequacy of the white-rot/brown-rot paradigm for wood decay fungi.</title>
        <authorList>
            <person name="Riley R."/>
            <person name="Salamov A.A."/>
            <person name="Brown D.W."/>
            <person name="Nagy L.G."/>
            <person name="Floudas D."/>
            <person name="Held B.W."/>
            <person name="Levasseur A."/>
            <person name="Lombard V."/>
            <person name="Morin E."/>
            <person name="Otillar R."/>
            <person name="Lindquist E.A."/>
            <person name="Sun H."/>
            <person name="LaButti K.M."/>
            <person name="Schmutz J."/>
            <person name="Jabbour D."/>
            <person name="Luo H."/>
            <person name="Baker S.E."/>
            <person name="Pisabarro A.G."/>
            <person name="Walton J.D."/>
            <person name="Blanchette R.A."/>
            <person name="Henrissat B."/>
            <person name="Martin F."/>
            <person name="Cullen D."/>
            <person name="Hibbett D.S."/>
            <person name="Grigoriev I.V."/>
        </authorList>
    </citation>
    <scope>NUCLEOTIDE SEQUENCE [LARGE SCALE GENOMIC DNA]</scope>
    <source>
        <strain evidence="2">PC15</strain>
    </source>
</reference>
<dbReference type="AlphaFoldDB" id="A0A067N8H3"/>
<dbReference type="EMBL" id="KL198013">
    <property type="protein sequence ID" value="KDQ23265.1"/>
    <property type="molecule type" value="Genomic_DNA"/>
</dbReference>
<organism evidence="1 2">
    <name type="scientific">Pleurotus ostreatus (strain PC15)</name>
    <name type="common">Oyster mushroom</name>
    <dbReference type="NCBI Taxonomy" id="1137138"/>
    <lineage>
        <taxon>Eukaryota</taxon>
        <taxon>Fungi</taxon>
        <taxon>Dikarya</taxon>
        <taxon>Basidiomycota</taxon>
        <taxon>Agaricomycotina</taxon>
        <taxon>Agaricomycetes</taxon>
        <taxon>Agaricomycetidae</taxon>
        <taxon>Agaricales</taxon>
        <taxon>Pleurotineae</taxon>
        <taxon>Pleurotaceae</taxon>
        <taxon>Pleurotus</taxon>
    </lineage>
</organism>
<gene>
    <name evidence="1" type="ORF">PLEOSDRAFT_1072683</name>
</gene>
<dbReference type="HOGENOM" id="CLU_153364_0_0_1"/>
<dbReference type="VEuPathDB" id="FungiDB:PLEOSDRAFT_1072683"/>
<sequence length="139" mass="15160">MLSKFRPDFDIQHPHKESLRTPPLFLIHYHEYLCITFKMSFTSTSSMLVAGSTSSSSSPSSSFGSFSSGKAVAWWKEGVSSPSPSSMLSAGYVRAASETVVAQVPSARYGGLQRTMAIGRKRGAEIARRWSDSKGIVYV</sequence>
<evidence type="ECO:0000313" key="2">
    <source>
        <dbReference type="Proteomes" id="UP000027073"/>
    </source>
</evidence>
<dbReference type="OrthoDB" id="3095147at2759"/>